<protein>
    <submittedName>
        <fullName evidence="3">DUF6332 family protein</fullName>
    </submittedName>
</protein>
<name>A0AAU3HUJ6_9ACTN</name>
<feature type="compositionally biased region" description="Gly residues" evidence="1">
    <location>
        <begin position="1"/>
        <end position="12"/>
    </location>
</feature>
<keyword evidence="2" id="KW-0812">Transmembrane</keyword>
<accession>A0AAU3HUJ6</accession>
<proteinExistence type="predicted"/>
<keyword evidence="2" id="KW-0472">Membrane</keyword>
<dbReference type="AlphaFoldDB" id="A0AAU3HUJ6"/>
<evidence type="ECO:0000313" key="3">
    <source>
        <dbReference type="EMBL" id="WTZ07899.1"/>
    </source>
</evidence>
<reference evidence="3" key="1">
    <citation type="submission" date="2022-10" db="EMBL/GenBank/DDBJ databases">
        <title>The complete genomes of actinobacterial strains from the NBC collection.</title>
        <authorList>
            <person name="Joergensen T.S."/>
            <person name="Alvarez Arevalo M."/>
            <person name="Sterndorff E.B."/>
            <person name="Faurdal D."/>
            <person name="Vuksanovic O."/>
            <person name="Mourched A.-S."/>
            <person name="Charusanti P."/>
            <person name="Shaw S."/>
            <person name="Blin K."/>
            <person name="Weber T."/>
        </authorList>
    </citation>
    <scope>NUCLEOTIDE SEQUENCE</scope>
    <source>
        <strain evidence="3">NBC_01393</strain>
    </source>
</reference>
<gene>
    <name evidence="3" type="ORF">OG699_07840</name>
</gene>
<feature type="region of interest" description="Disordered" evidence="1">
    <location>
        <begin position="1"/>
        <end position="24"/>
    </location>
</feature>
<dbReference type="EMBL" id="CP109546">
    <property type="protein sequence ID" value="WTZ07899.1"/>
    <property type="molecule type" value="Genomic_DNA"/>
</dbReference>
<evidence type="ECO:0000256" key="1">
    <source>
        <dbReference type="SAM" id="MobiDB-lite"/>
    </source>
</evidence>
<keyword evidence="2" id="KW-1133">Transmembrane helix</keyword>
<evidence type="ECO:0000256" key="2">
    <source>
        <dbReference type="SAM" id="Phobius"/>
    </source>
</evidence>
<feature type="transmembrane region" description="Helical" evidence="2">
    <location>
        <begin position="29"/>
        <end position="52"/>
    </location>
</feature>
<feature type="transmembrane region" description="Helical" evidence="2">
    <location>
        <begin position="64"/>
        <end position="83"/>
    </location>
</feature>
<organism evidence="3">
    <name type="scientific">Streptomyces sp. NBC_01393</name>
    <dbReference type="NCBI Taxonomy" id="2903851"/>
    <lineage>
        <taxon>Bacteria</taxon>
        <taxon>Bacillati</taxon>
        <taxon>Actinomycetota</taxon>
        <taxon>Actinomycetes</taxon>
        <taxon>Kitasatosporales</taxon>
        <taxon>Streptomycetaceae</taxon>
        <taxon>Streptomyces</taxon>
    </lineage>
</organism>
<sequence>MSKNGGVRGSYGGSTEATRARRTQAQRDAVTVEIGYALASAVFVAAVAFGVVTGPALFLNLSSGAVHALMTAGGTLATALFALRVATVLFRFHQESAVPQPSQPGRTSPDS</sequence>
<dbReference type="InterPro" id="IPR046295">
    <property type="entry name" value="DUF6332"/>
</dbReference>
<dbReference type="Pfam" id="PF19857">
    <property type="entry name" value="DUF6332"/>
    <property type="match status" value="1"/>
</dbReference>